<reference evidence="2 3" key="1">
    <citation type="submission" date="2019-11" db="EMBL/GenBank/DDBJ databases">
        <title>Comparison of genomes from free-living endosymbiotic cyanobacteria isolated from Azolla.</title>
        <authorList>
            <person name="Thiel T."/>
            <person name="Pratte B."/>
        </authorList>
    </citation>
    <scope>NUCLEOTIDE SEQUENCE [LARGE SCALE GENOMIC DNA]</scope>
    <source>
        <strain evidence="2 3">N2B</strain>
    </source>
</reference>
<protein>
    <submittedName>
        <fullName evidence="2">Uncharacterized protein</fullName>
    </submittedName>
</protein>
<dbReference type="RefSeq" id="WP_011316941.1">
    <property type="nucleotide sequence ID" value="NZ_JACKZP010000029.1"/>
</dbReference>
<proteinExistence type="predicted"/>
<evidence type="ECO:0000256" key="1">
    <source>
        <dbReference type="SAM" id="SignalP"/>
    </source>
</evidence>
<gene>
    <name evidence="2" type="ORF">GNE12_09945</name>
</gene>
<organism evidence="2 3">
    <name type="scientific">Trichormus variabilis N2B</name>
    <dbReference type="NCBI Taxonomy" id="2681315"/>
    <lineage>
        <taxon>Bacteria</taxon>
        <taxon>Bacillati</taxon>
        <taxon>Cyanobacteriota</taxon>
        <taxon>Cyanophyceae</taxon>
        <taxon>Nostocales</taxon>
        <taxon>Nostocaceae</taxon>
        <taxon>Trichormus</taxon>
    </lineage>
</organism>
<keyword evidence="3" id="KW-1185">Reference proteome</keyword>
<evidence type="ECO:0000313" key="2">
    <source>
        <dbReference type="EMBL" id="MBC1302236.1"/>
    </source>
</evidence>
<feature type="signal peptide" evidence="1">
    <location>
        <begin position="1"/>
        <end position="30"/>
    </location>
</feature>
<keyword evidence="1" id="KW-0732">Signal</keyword>
<accession>A0ABR6S776</accession>
<dbReference type="EMBL" id="JACKZP010000029">
    <property type="protein sequence ID" value="MBC1302236.1"/>
    <property type="molecule type" value="Genomic_DNA"/>
</dbReference>
<comment type="caution">
    <text evidence="2">The sequence shown here is derived from an EMBL/GenBank/DDBJ whole genome shotgun (WGS) entry which is preliminary data.</text>
</comment>
<dbReference type="Proteomes" id="UP000570851">
    <property type="component" value="Unassembled WGS sequence"/>
</dbReference>
<sequence>MSTQKSSKIKFIFSMIAMTSIAALNPAVNAQTPQPGAVDNFLNRANLSTDSIKVRPGAVDNITPSVQKLPGTIKPGGANAHNAGCVNAGCSERLPDNGRRVISPATFKDQIRK</sequence>
<name>A0ABR6S776_ANAVA</name>
<feature type="chain" id="PRO_5046854974" evidence="1">
    <location>
        <begin position="31"/>
        <end position="113"/>
    </location>
</feature>
<evidence type="ECO:0000313" key="3">
    <source>
        <dbReference type="Proteomes" id="UP000570851"/>
    </source>
</evidence>